<dbReference type="EMBL" id="JARKIE010000078">
    <property type="protein sequence ID" value="KAJ7688548.1"/>
    <property type="molecule type" value="Genomic_DNA"/>
</dbReference>
<name>A0AAD7GH00_MYCRO</name>
<dbReference type="AlphaFoldDB" id="A0AAD7GH00"/>
<feature type="compositionally biased region" description="Basic and acidic residues" evidence="1">
    <location>
        <begin position="253"/>
        <end position="278"/>
    </location>
</feature>
<feature type="compositionally biased region" description="Low complexity" evidence="1">
    <location>
        <begin position="58"/>
        <end position="67"/>
    </location>
</feature>
<organism evidence="2 3">
    <name type="scientific">Mycena rosella</name>
    <name type="common">Pink bonnet</name>
    <name type="synonym">Agaricus rosellus</name>
    <dbReference type="NCBI Taxonomy" id="1033263"/>
    <lineage>
        <taxon>Eukaryota</taxon>
        <taxon>Fungi</taxon>
        <taxon>Dikarya</taxon>
        <taxon>Basidiomycota</taxon>
        <taxon>Agaricomycotina</taxon>
        <taxon>Agaricomycetes</taxon>
        <taxon>Agaricomycetidae</taxon>
        <taxon>Agaricales</taxon>
        <taxon>Marasmiineae</taxon>
        <taxon>Mycenaceae</taxon>
        <taxon>Mycena</taxon>
    </lineage>
</organism>
<evidence type="ECO:0000313" key="2">
    <source>
        <dbReference type="EMBL" id="KAJ7688548.1"/>
    </source>
</evidence>
<keyword evidence="3" id="KW-1185">Reference proteome</keyword>
<dbReference type="Proteomes" id="UP001221757">
    <property type="component" value="Unassembled WGS sequence"/>
</dbReference>
<feature type="compositionally biased region" description="Basic and acidic residues" evidence="1">
    <location>
        <begin position="200"/>
        <end position="224"/>
    </location>
</feature>
<feature type="region of interest" description="Disordered" evidence="1">
    <location>
        <begin position="307"/>
        <end position="326"/>
    </location>
</feature>
<feature type="region of interest" description="Disordered" evidence="1">
    <location>
        <begin position="191"/>
        <end position="291"/>
    </location>
</feature>
<feature type="region of interest" description="Disordered" evidence="1">
    <location>
        <begin position="37"/>
        <end position="83"/>
    </location>
</feature>
<reference evidence="2" key="1">
    <citation type="submission" date="2023-03" db="EMBL/GenBank/DDBJ databases">
        <title>Massive genome expansion in bonnet fungi (Mycena s.s.) driven by repeated elements and novel gene families across ecological guilds.</title>
        <authorList>
            <consortium name="Lawrence Berkeley National Laboratory"/>
            <person name="Harder C.B."/>
            <person name="Miyauchi S."/>
            <person name="Viragh M."/>
            <person name="Kuo A."/>
            <person name="Thoen E."/>
            <person name="Andreopoulos B."/>
            <person name="Lu D."/>
            <person name="Skrede I."/>
            <person name="Drula E."/>
            <person name="Henrissat B."/>
            <person name="Morin E."/>
            <person name="Kohler A."/>
            <person name="Barry K."/>
            <person name="LaButti K."/>
            <person name="Morin E."/>
            <person name="Salamov A."/>
            <person name="Lipzen A."/>
            <person name="Mereny Z."/>
            <person name="Hegedus B."/>
            <person name="Baldrian P."/>
            <person name="Stursova M."/>
            <person name="Weitz H."/>
            <person name="Taylor A."/>
            <person name="Grigoriev I.V."/>
            <person name="Nagy L.G."/>
            <person name="Martin F."/>
            <person name="Kauserud H."/>
        </authorList>
    </citation>
    <scope>NUCLEOTIDE SEQUENCE</scope>
    <source>
        <strain evidence="2">CBHHK067</strain>
    </source>
</reference>
<sequence length="508" mass="55531">MARTSVQNGALHTTSCRAAAGSPVQLSVVSASAPWRPGACANDNSATPLRSEGRRNGRAAGRSSRSSRGGREGALMGEGRGEETQEMFVSRISPSIFQCMPPVYRRASKWIDAGSLNTQTFTRRWPSPANLASSSTSPGWLTLLETHCISGQGSRKSEYELRMQFWIDRDAFGTRRGLAAWIIAPELSKRAPNVPARGGGLERWHDSVKEHEDDAHGRRGEARRNSGTTSRSELNPSELPTRDAPATFRRRGSAGEERRAPARKELIQDEEARPPAEERADEESAGDLATCSGADAKGAWTLEENSRSHPVCADDSDPEPMTEGAASCGGRCNALLRGRLGASSAPALSRGRRPLLNPEPEPGVQDILRAAGAVPTRWSPRRLHVHRWYLIASNPVHGRLCKLIELLKITEPNLVDTLLIIMLAGHIFVGARGALYSIEVFLASQFSVYLTKIYQDITTFARRALMKKSARNAAGTTMTMRACKMSLHDALFNLHFRGSCIWRTSSQI</sequence>
<evidence type="ECO:0000313" key="3">
    <source>
        <dbReference type="Proteomes" id="UP001221757"/>
    </source>
</evidence>
<feature type="compositionally biased region" description="Polar residues" evidence="1">
    <location>
        <begin position="225"/>
        <end position="235"/>
    </location>
</feature>
<proteinExistence type="predicted"/>
<comment type="caution">
    <text evidence="2">The sequence shown here is derived from an EMBL/GenBank/DDBJ whole genome shotgun (WGS) entry which is preliminary data.</text>
</comment>
<accession>A0AAD7GH00</accession>
<protein>
    <submittedName>
        <fullName evidence="2">Uncharacterized protein</fullName>
    </submittedName>
</protein>
<gene>
    <name evidence="2" type="ORF">B0H17DRAFT_1135521</name>
</gene>
<evidence type="ECO:0000256" key="1">
    <source>
        <dbReference type="SAM" id="MobiDB-lite"/>
    </source>
</evidence>